<name>A0A1G2DIG5_9BACT</name>
<sequence length="169" mass="19974">MSVFHVSALIEEFPWLEKLKDLAPEHWYPTDAKVQRLDHNLMNLVPGKEIFYNLFADPETACFFFSQQGHFLEQVNVEYRKVFGKRYRKMFRFIKQDCVGVAIVNCIVESVRAGKQEPYYVVTINKGPGKLLTFYKPPHGYTLEKWINRECLDAKQELTFRLTQVNKIY</sequence>
<protein>
    <submittedName>
        <fullName evidence="1">Uncharacterized protein</fullName>
    </submittedName>
</protein>
<comment type="caution">
    <text evidence="1">The sequence shown here is derived from an EMBL/GenBank/DDBJ whole genome shotgun (WGS) entry which is preliminary data.</text>
</comment>
<evidence type="ECO:0000313" key="1">
    <source>
        <dbReference type="EMBL" id="OGZ13447.1"/>
    </source>
</evidence>
<dbReference type="Proteomes" id="UP000178534">
    <property type="component" value="Unassembled WGS sequence"/>
</dbReference>
<evidence type="ECO:0000313" key="2">
    <source>
        <dbReference type="Proteomes" id="UP000178534"/>
    </source>
</evidence>
<organism evidence="1 2">
    <name type="scientific">Candidatus Lloydbacteria bacterium RIFCSPLOWO2_01_FULL_50_20</name>
    <dbReference type="NCBI Taxonomy" id="1798665"/>
    <lineage>
        <taxon>Bacteria</taxon>
        <taxon>Candidatus Lloydiibacteriota</taxon>
    </lineage>
</organism>
<dbReference type="EMBL" id="MHLP01000007">
    <property type="protein sequence ID" value="OGZ13447.1"/>
    <property type="molecule type" value="Genomic_DNA"/>
</dbReference>
<proteinExistence type="predicted"/>
<gene>
    <name evidence="1" type="ORF">A2942_01215</name>
</gene>
<dbReference type="AlphaFoldDB" id="A0A1G2DIG5"/>
<reference evidence="1 2" key="1">
    <citation type="journal article" date="2016" name="Nat. Commun.">
        <title>Thousands of microbial genomes shed light on interconnected biogeochemical processes in an aquifer system.</title>
        <authorList>
            <person name="Anantharaman K."/>
            <person name="Brown C.T."/>
            <person name="Hug L.A."/>
            <person name="Sharon I."/>
            <person name="Castelle C.J."/>
            <person name="Probst A.J."/>
            <person name="Thomas B.C."/>
            <person name="Singh A."/>
            <person name="Wilkins M.J."/>
            <person name="Karaoz U."/>
            <person name="Brodie E.L."/>
            <person name="Williams K.H."/>
            <person name="Hubbard S.S."/>
            <person name="Banfield J.F."/>
        </authorList>
    </citation>
    <scope>NUCLEOTIDE SEQUENCE [LARGE SCALE GENOMIC DNA]</scope>
</reference>
<accession>A0A1G2DIG5</accession>